<feature type="domain" description="Lipid/polyisoprenoid-binding YceI-like" evidence="1">
    <location>
        <begin position="66"/>
        <end position="192"/>
    </location>
</feature>
<evidence type="ECO:0000313" key="2">
    <source>
        <dbReference type="EMBL" id="SIO03276.1"/>
    </source>
</evidence>
<dbReference type="InterPro" id="IPR007372">
    <property type="entry name" value="Lipid/polyisoprenoid-bd_YceI"/>
</dbReference>
<reference evidence="3" key="1">
    <citation type="submission" date="2016-11" db="EMBL/GenBank/DDBJ databases">
        <authorList>
            <person name="Varghese N."/>
            <person name="Submissions S."/>
        </authorList>
    </citation>
    <scope>NUCLEOTIDE SEQUENCE [LARGE SCALE GENOMIC DNA]</scope>
    <source>
        <strain evidence="3">DSM 15292</strain>
    </source>
</reference>
<evidence type="ECO:0000313" key="3">
    <source>
        <dbReference type="Proteomes" id="UP000185221"/>
    </source>
</evidence>
<name>A0A1N6G6V6_9BACT</name>
<dbReference type="EMBL" id="FSRC01000002">
    <property type="protein sequence ID" value="SIO03276.1"/>
    <property type="molecule type" value="Genomic_DNA"/>
</dbReference>
<dbReference type="SUPFAM" id="SSF101874">
    <property type="entry name" value="YceI-like"/>
    <property type="match status" value="1"/>
</dbReference>
<dbReference type="Pfam" id="PF04264">
    <property type="entry name" value="YceI"/>
    <property type="match status" value="1"/>
</dbReference>
<dbReference type="STRING" id="226505.SAMN05444394_3016"/>
<sequence>MVPFQSLLILIWPVLFDTSPKEEVINWKVTRDSMLEVLGTTNVSKFTCENYEYTGQEYLIQRIPEGQEVGQWSGEVRITSRNFDCDNELMTKDFKKTIEVEKFPTITVKFLGLTKASETPTQKNLMGQVEITMVGISRIYDISCVFLASQNNSALLSGERRIQLSDFNIEPPEKFFGALKVSDSIAVNFYLVLERQDLMTSD</sequence>
<organism evidence="2 3">
    <name type="scientific">Algoriphagus halophilus</name>
    <dbReference type="NCBI Taxonomy" id="226505"/>
    <lineage>
        <taxon>Bacteria</taxon>
        <taxon>Pseudomonadati</taxon>
        <taxon>Bacteroidota</taxon>
        <taxon>Cytophagia</taxon>
        <taxon>Cytophagales</taxon>
        <taxon>Cyclobacteriaceae</taxon>
        <taxon>Algoriphagus</taxon>
    </lineage>
</organism>
<dbReference type="RefSeq" id="WP_074225792.1">
    <property type="nucleotide sequence ID" value="NZ_FSRC01000002.1"/>
</dbReference>
<protein>
    <submittedName>
        <fullName evidence="2">YceI-like domain-containing protein</fullName>
    </submittedName>
</protein>
<keyword evidence="3" id="KW-1185">Reference proteome</keyword>
<evidence type="ECO:0000259" key="1">
    <source>
        <dbReference type="Pfam" id="PF04264"/>
    </source>
</evidence>
<gene>
    <name evidence="2" type="ORF">SAMN05444394_3016</name>
</gene>
<dbReference type="AlphaFoldDB" id="A0A1N6G6V6"/>
<dbReference type="Proteomes" id="UP000185221">
    <property type="component" value="Unassembled WGS sequence"/>
</dbReference>
<proteinExistence type="predicted"/>
<dbReference type="Gene3D" id="2.40.128.110">
    <property type="entry name" value="Lipid/polyisoprenoid-binding, YceI-like"/>
    <property type="match status" value="1"/>
</dbReference>
<dbReference type="InterPro" id="IPR036761">
    <property type="entry name" value="TTHA0802/YceI-like_sf"/>
</dbReference>
<dbReference type="OrthoDB" id="9794147at2"/>
<accession>A0A1N6G6V6</accession>